<dbReference type="EMBL" id="AP025730">
    <property type="protein sequence ID" value="BDI05325.1"/>
    <property type="molecule type" value="Genomic_DNA"/>
</dbReference>
<evidence type="ECO:0000256" key="13">
    <source>
        <dbReference type="ARBA" id="ARBA00023237"/>
    </source>
</evidence>
<name>A0ABN6PPU0_9BURK</name>
<keyword evidence="8" id="KW-0408">Iron</keyword>
<feature type="domain" description="TonB-dependent receptor-like beta-barrel" evidence="17">
    <location>
        <begin position="247"/>
        <end position="699"/>
    </location>
</feature>
<dbReference type="Gene3D" id="2.40.170.20">
    <property type="entry name" value="TonB-dependent receptor, beta-barrel domain"/>
    <property type="match status" value="1"/>
</dbReference>
<evidence type="ECO:0000256" key="16">
    <source>
        <dbReference type="SAM" id="MobiDB-lite"/>
    </source>
</evidence>
<dbReference type="RefSeq" id="WP_251973369.1">
    <property type="nucleotide sequence ID" value="NZ_AP025730.1"/>
</dbReference>
<evidence type="ECO:0000256" key="11">
    <source>
        <dbReference type="ARBA" id="ARBA00023136"/>
    </source>
</evidence>
<keyword evidence="10 15" id="KW-0798">TonB box</keyword>
<keyword evidence="6 14" id="KW-0812">Transmembrane</keyword>
<proteinExistence type="inferred from homology"/>
<evidence type="ECO:0000256" key="2">
    <source>
        <dbReference type="ARBA" id="ARBA00009810"/>
    </source>
</evidence>
<evidence type="ECO:0000256" key="3">
    <source>
        <dbReference type="ARBA" id="ARBA00022448"/>
    </source>
</evidence>
<keyword evidence="13 14" id="KW-0998">Cell outer membrane</keyword>
<feature type="compositionally biased region" description="Polar residues" evidence="16">
    <location>
        <begin position="275"/>
        <end position="290"/>
    </location>
</feature>
<evidence type="ECO:0000256" key="4">
    <source>
        <dbReference type="ARBA" id="ARBA00022452"/>
    </source>
</evidence>
<keyword evidence="12 19" id="KW-0675">Receptor</keyword>
<evidence type="ECO:0000256" key="10">
    <source>
        <dbReference type="ARBA" id="ARBA00023077"/>
    </source>
</evidence>
<dbReference type="CDD" id="cd01347">
    <property type="entry name" value="ligand_gated_channel"/>
    <property type="match status" value="1"/>
</dbReference>
<evidence type="ECO:0000256" key="8">
    <source>
        <dbReference type="ARBA" id="ARBA00023004"/>
    </source>
</evidence>
<dbReference type="InterPro" id="IPR037066">
    <property type="entry name" value="Plug_dom_sf"/>
</dbReference>
<dbReference type="PANTHER" id="PTHR32552:SF89">
    <property type="entry name" value="CATECHOLATE SIDEROPHORE RECEPTOR FIU"/>
    <property type="match status" value="1"/>
</dbReference>
<dbReference type="InterPro" id="IPR012910">
    <property type="entry name" value="Plug_dom"/>
</dbReference>
<dbReference type="SUPFAM" id="SSF56935">
    <property type="entry name" value="Porins"/>
    <property type="match status" value="1"/>
</dbReference>
<sequence>MSRVTPLLAPVQPRPSLCQLPVALGRAGCGSLLAGLAALPLWAGAQTAPADNLEPVVITASTRAQRVIDAPYAIGVVGSESLRAAGPMINLSEAMAQVPGLVVANRNNYAQDLQISSRGFGARAGFGVRGLRLYTDGIPATMPDGQGQVGHFDLAGTERIEVLRGPFSALYGNSSGGVIAVFSQPVRETRLEAGVDLGSHGLHQLRLGVAAPIGEGFEIASSLQAMEIDGFRPQSEASRGLFNLRLGWRGESDRVTVLTNHQRQRADDPLGLSRDQFNQDPDSTTPQAESFDTRKTIDQTQLGASWVHRFADSGLVQSQLAAYAGQRTPVQYLAIAAGTQANARHGGGIIDFTRRYGGIEGRLLWRFADQVDVVTGVNLEKQRDDRQGYENYTGPATAPVYGAQGTLRRDEINTAETREAFVQADWRFAPTWQASLGLRSGRLLVEVEDHYIRTGTTNGDDSGERTFSYTNPVAGLRWSLSPQLTLHASAAQGYESPTLGELAYPASTTTSGFNTTLQAQTSRQFELGAKWRSAGLALDFALFDIRTDDEIGIAFNQGGRASYQNVGRTQRYGAELAGSWRISPSWRSLASVSVLHATYEDNFLTCSGIPCTTPNTPVPAGNRIAGTQRTGGYAEVAWTPFWSTGAETALEWRGQGRTAVNDSNSDFAAGWGIVNLRYRHRFALSTQDQLELLARIDNLTDKRYVGSVIVGDANGRYFEPAMGRNALVSLRYQRKF</sequence>
<organism evidence="19 20">
    <name type="scientific">Sphaerotilus microaerophilus</name>
    <dbReference type="NCBI Taxonomy" id="2914710"/>
    <lineage>
        <taxon>Bacteria</taxon>
        <taxon>Pseudomonadati</taxon>
        <taxon>Pseudomonadota</taxon>
        <taxon>Betaproteobacteria</taxon>
        <taxon>Burkholderiales</taxon>
        <taxon>Sphaerotilaceae</taxon>
        <taxon>Sphaerotilus</taxon>
    </lineage>
</organism>
<evidence type="ECO:0000256" key="6">
    <source>
        <dbReference type="ARBA" id="ARBA00022692"/>
    </source>
</evidence>
<dbReference type="InterPro" id="IPR039426">
    <property type="entry name" value="TonB-dep_rcpt-like"/>
</dbReference>
<evidence type="ECO:0000256" key="9">
    <source>
        <dbReference type="ARBA" id="ARBA00023065"/>
    </source>
</evidence>
<evidence type="ECO:0000256" key="5">
    <source>
        <dbReference type="ARBA" id="ARBA00022496"/>
    </source>
</evidence>
<comment type="similarity">
    <text evidence="2 14 15">Belongs to the TonB-dependent receptor family.</text>
</comment>
<evidence type="ECO:0000259" key="17">
    <source>
        <dbReference type="Pfam" id="PF00593"/>
    </source>
</evidence>
<dbReference type="PROSITE" id="PS52016">
    <property type="entry name" value="TONB_DEPENDENT_REC_3"/>
    <property type="match status" value="1"/>
</dbReference>
<gene>
    <name evidence="19" type="ORF">CATMQ487_22950</name>
</gene>
<dbReference type="InterPro" id="IPR036942">
    <property type="entry name" value="Beta-barrel_TonB_sf"/>
</dbReference>
<accession>A0ABN6PPU0</accession>
<keyword evidence="4 14" id="KW-1134">Transmembrane beta strand</keyword>
<evidence type="ECO:0000256" key="14">
    <source>
        <dbReference type="PROSITE-ProRule" id="PRU01360"/>
    </source>
</evidence>
<keyword evidence="9" id="KW-0406">Ion transport</keyword>
<evidence type="ECO:0000256" key="1">
    <source>
        <dbReference type="ARBA" id="ARBA00004571"/>
    </source>
</evidence>
<dbReference type="Pfam" id="PF07715">
    <property type="entry name" value="Plug"/>
    <property type="match status" value="1"/>
</dbReference>
<dbReference type="Proteomes" id="UP001057498">
    <property type="component" value="Chromosome"/>
</dbReference>
<keyword evidence="7" id="KW-0732">Signal</keyword>
<feature type="region of interest" description="Disordered" evidence="16">
    <location>
        <begin position="259"/>
        <end position="292"/>
    </location>
</feature>
<dbReference type="Pfam" id="PF00593">
    <property type="entry name" value="TonB_dep_Rec_b-barrel"/>
    <property type="match status" value="1"/>
</dbReference>
<evidence type="ECO:0000313" key="19">
    <source>
        <dbReference type="EMBL" id="BDI05325.1"/>
    </source>
</evidence>
<evidence type="ECO:0000259" key="18">
    <source>
        <dbReference type="Pfam" id="PF07715"/>
    </source>
</evidence>
<feature type="domain" description="TonB-dependent receptor plug" evidence="18">
    <location>
        <begin position="67"/>
        <end position="178"/>
    </location>
</feature>
<evidence type="ECO:0000256" key="12">
    <source>
        <dbReference type="ARBA" id="ARBA00023170"/>
    </source>
</evidence>
<evidence type="ECO:0000313" key="20">
    <source>
        <dbReference type="Proteomes" id="UP001057498"/>
    </source>
</evidence>
<comment type="subcellular location">
    <subcellularLocation>
        <location evidence="1 14">Cell outer membrane</location>
        <topology evidence="1 14">Multi-pass membrane protein</topology>
    </subcellularLocation>
</comment>
<dbReference type="Gene3D" id="2.170.130.10">
    <property type="entry name" value="TonB-dependent receptor, plug domain"/>
    <property type="match status" value="1"/>
</dbReference>
<protein>
    <submittedName>
        <fullName evidence="19">TonB-dependent receptor</fullName>
    </submittedName>
</protein>
<evidence type="ECO:0000256" key="7">
    <source>
        <dbReference type="ARBA" id="ARBA00022729"/>
    </source>
</evidence>
<keyword evidence="5" id="KW-0410">Iron transport</keyword>
<reference evidence="19" key="1">
    <citation type="submission" date="2022-04" db="EMBL/GenBank/DDBJ databases">
        <title>Whole genome sequence of Sphaerotilus sp. FB-5.</title>
        <authorList>
            <person name="Takeda M."/>
            <person name="Narihara S."/>
            <person name="Akimoto M."/>
            <person name="Akimoto R."/>
            <person name="Nishiyashiki S."/>
            <person name="Murakami T."/>
        </authorList>
    </citation>
    <scope>NUCLEOTIDE SEQUENCE</scope>
    <source>
        <strain evidence="19">FB-5</strain>
    </source>
</reference>
<keyword evidence="3 14" id="KW-0813">Transport</keyword>
<evidence type="ECO:0000256" key="15">
    <source>
        <dbReference type="RuleBase" id="RU003357"/>
    </source>
</evidence>
<dbReference type="InterPro" id="IPR000531">
    <property type="entry name" value="Beta-barrel_TonB"/>
</dbReference>
<dbReference type="PANTHER" id="PTHR32552">
    <property type="entry name" value="FERRICHROME IRON RECEPTOR-RELATED"/>
    <property type="match status" value="1"/>
</dbReference>
<keyword evidence="20" id="KW-1185">Reference proteome</keyword>
<keyword evidence="11 14" id="KW-0472">Membrane</keyword>